<feature type="compositionally biased region" description="Basic and acidic residues" evidence="1">
    <location>
        <begin position="388"/>
        <end position="407"/>
    </location>
</feature>
<evidence type="ECO:0000256" key="1">
    <source>
        <dbReference type="SAM" id="MobiDB-lite"/>
    </source>
</evidence>
<comment type="caution">
    <text evidence="2">The sequence shown here is derived from an EMBL/GenBank/DDBJ whole genome shotgun (WGS) entry which is preliminary data.</text>
</comment>
<feature type="region of interest" description="Disordered" evidence="1">
    <location>
        <begin position="40"/>
        <end position="63"/>
    </location>
</feature>
<organism evidence="2 3">
    <name type="scientific">Periplaneta americana</name>
    <name type="common">American cockroach</name>
    <name type="synonym">Blatta americana</name>
    <dbReference type="NCBI Taxonomy" id="6978"/>
    <lineage>
        <taxon>Eukaryota</taxon>
        <taxon>Metazoa</taxon>
        <taxon>Ecdysozoa</taxon>
        <taxon>Arthropoda</taxon>
        <taxon>Hexapoda</taxon>
        <taxon>Insecta</taxon>
        <taxon>Pterygota</taxon>
        <taxon>Neoptera</taxon>
        <taxon>Polyneoptera</taxon>
        <taxon>Dictyoptera</taxon>
        <taxon>Blattodea</taxon>
        <taxon>Blattoidea</taxon>
        <taxon>Blattidae</taxon>
        <taxon>Blattinae</taxon>
        <taxon>Periplaneta</taxon>
    </lineage>
</organism>
<feature type="region of interest" description="Disordered" evidence="1">
    <location>
        <begin position="199"/>
        <end position="221"/>
    </location>
</feature>
<feature type="compositionally biased region" description="Basic and acidic residues" evidence="1">
    <location>
        <begin position="415"/>
        <end position="436"/>
    </location>
</feature>
<evidence type="ECO:0008006" key="4">
    <source>
        <dbReference type="Google" id="ProtNLM"/>
    </source>
</evidence>
<accession>A0ABQ8S8S0</accession>
<keyword evidence="3" id="KW-1185">Reference proteome</keyword>
<protein>
    <recommendedName>
        <fullName evidence="4">Reverse transcriptase</fullName>
    </recommendedName>
</protein>
<evidence type="ECO:0000313" key="2">
    <source>
        <dbReference type="EMBL" id="KAJ4430102.1"/>
    </source>
</evidence>
<proteinExistence type="predicted"/>
<feature type="region of interest" description="Disordered" evidence="1">
    <location>
        <begin position="376"/>
        <end position="442"/>
    </location>
</feature>
<reference evidence="2 3" key="1">
    <citation type="journal article" date="2022" name="Allergy">
        <title>Genome assembly and annotation of Periplaneta americana reveal a comprehensive cockroach allergen profile.</title>
        <authorList>
            <person name="Wang L."/>
            <person name="Xiong Q."/>
            <person name="Saelim N."/>
            <person name="Wang L."/>
            <person name="Nong W."/>
            <person name="Wan A.T."/>
            <person name="Shi M."/>
            <person name="Liu X."/>
            <person name="Cao Q."/>
            <person name="Hui J.H.L."/>
            <person name="Sookrung N."/>
            <person name="Leung T.F."/>
            <person name="Tungtrongchitr A."/>
            <person name="Tsui S.K.W."/>
        </authorList>
    </citation>
    <scope>NUCLEOTIDE SEQUENCE [LARGE SCALE GENOMIC DNA]</scope>
    <source>
        <strain evidence="2">PWHHKU_190912</strain>
    </source>
</reference>
<name>A0ABQ8S8S0_PERAM</name>
<dbReference type="EMBL" id="JAJSOF020000033">
    <property type="protein sequence ID" value="KAJ4430102.1"/>
    <property type="molecule type" value="Genomic_DNA"/>
</dbReference>
<feature type="compositionally biased region" description="Basic residues" evidence="1">
    <location>
        <begin position="206"/>
        <end position="221"/>
    </location>
</feature>
<gene>
    <name evidence="2" type="ORF">ANN_22312</name>
</gene>
<feature type="compositionally biased region" description="Basic and acidic residues" evidence="1">
    <location>
        <begin position="48"/>
        <end position="63"/>
    </location>
</feature>
<sequence>MEELLARILHACAQVRKCPNQLRSATQQLSTRDAKLIQKFKRTGPVENEARSERSKTATDEGRPTSTMVLIAMVESPKKRTLRLSAELHILHTNKWNPYKMQMLQHPDGKVQFFYGMLEQVRTAGIVADSLTPLYIAGRRPNRFNIPADIDSTCSCREDLHSVKHLLFDCPIIEAKRFQIKTHLLDCDTEYRTPICEHGSMSHSRDMKKKNRIRRRRHSKKSIKDENIAANQFSDSESDIDVILDDETDVSVVPSKCKSLPSAAKKTVTRSEPLNINKGVYVIINYFETWTLTLREEQRLRVFENKILRKIFGAKRDEVAEEWRKLHNAELHALFCSPDIIRNIKSRRLRWAWHVARMGEPRNAYRVFVGRSEGKRPFGEAETENDTEANHEQEKEFVGSLDEKKLPTEGCTGRNGEREKSLGQKKISDERRHEDMWIISED</sequence>
<dbReference type="Proteomes" id="UP001148838">
    <property type="component" value="Unassembled WGS sequence"/>
</dbReference>
<evidence type="ECO:0000313" key="3">
    <source>
        <dbReference type="Proteomes" id="UP001148838"/>
    </source>
</evidence>